<reference evidence="2 3" key="1">
    <citation type="submission" date="2016-06" db="EMBL/GenBank/DDBJ databases">
        <title>Comparative genomics of the ectomycorrhizal sister species Rhizopogon vinicolor and Rhizopogon vesiculosus (Basidiomycota: Boletales) reveals a divergence of the mating type B locus.</title>
        <authorList>
            <consortium name="DOE Joint Genome Institute"/>
            <person name="Mujic A.B."/>
            <person name="Kuo A."/>
            <person name="Tritt A."/>
            <person name="Lipzen A."/>
            <person name="Chen C."/>
            <person name="Johnson J."/>
            <person name="Sharma A."/>
            <person name="Barry K."/>
            <person name="Grigoriev I.V."/>
            <person name="Spatafora J.W."/>
        </authorList>
    </citation>
    <scope>NUCLEOTIDE SEQUENCE [LARGE SCALE GENOMIC DNA]</scope>
    <source>
        <strain evidence="2 3">AM-OR11-026</strain>
    </source>
</reference>
<evidence type="ECO:0000313" key="2">
    <source>
        <dbReference type="EMBL" id="OAX34271.1"/>
    </source>
</evidence>
<feature type="region of interest" description="Disordered" evidence="1">
    <location>
        <begin position="176"/>
        <end position="238"/>
    </location>
</feature>
<name>A0A1B7MNY4_9AGAM</name>
<protein>
    <submittedName>
        <fullName evidence="2">Uncharacterized protein</fullName>
    </submittedName>
</protein>
<proteinExistence type="predicted"/>
<dbReference type="AlphaFoldDB" id="A0A1B7MNY4"/>
<evidence type="ECO:0000256" key="1">
    <source>
        <dbReference type="SAM" id="MobiDB-lite"/>
    </source>
</evidence>
<evidence type="ECO:0000313" key="3">
    <source>
        <dbReference type="Proteomes" id="UP000092154"/>
    </source>
</evidence>
<accession>A0A1B7MNY4</accession>
<dbReference type="Proteomes" id="UP000092154">
    <property type="component" value="Unassembled WGS sequence"/>
</dbReference>
<gene>
    <name evidence="2" type="ORF">K503DRAFT_859313</name>
</gene>
<dbReference type="EMBL" id="KV448634">
    <property type="protein sequence ID" value="OAX34271.1"/>
    <property type="molecule type" value="Genomic_DNA"/>
</dbReference>
<dbReference type="InParanoid" id="A0A1B7MNY4"/>
<keyword evidence="3" id="KW-1185">Reference proteome</keyword>
<dbReference type="OrthoDB" id="2677579at2759"/>
<feature type="region of interest" description="Disordered" evidence="1">
    <location>
        <begin position="1"/>
        <end position="21"/>
    </location>
</feature>
<feature type="compositionally biased region" description="Acidic residues" evidence="1">
    <location>
        <begin position="219"/>
        <end position="238"/>
    </location>
</feature>
<organism evidence="2 3">
    <name type="scientific">Rhizopogon vinicolor AM-OR11-026</name>
    <dbReference type="NCBI Taxonomy" id="1314800"/>
    <lineage>
        <taxon>Eukaryota</taxon>
        <taxon>Fungi</taxon>
        <taxon>Dikarya</taxon>
        <taxon>Basidiomycota</taxon>
        <taxon>Agaricomycotina</taxon>
        <taxon>Agaricomycetes</taxon>
        <taxon>Agaricomycetidae</taxon>
        <taxon>Boletales</taxon>
        <taxon>Suillineae</taxon>
        <taxon>Rhizopogonaceae</taxon>
        <taxon>Rhizopogon</taxon>
    </lineage>
</organism>
<sequence length="238" mass="26054">MRLAESRSIPPSTSPSQPGVARWTGLINDRSMMHSTLGHAHSDQDSLASASQAFLECLDRHGPHGRLNSAYEGIIRICLAEILANRQSEATMLNEGPWKYHNTDLQTTSGVKPQRPVALDEAMSLSSTDFSIPPLTSTLWHSQGQEYGHLSQEPYLTMAGEYERCKASRARAARWTTNNHVPLPSQAPSVIDGNDALTDSQSDCNYTGGVNMKVLSSDSDSEYEPDTSESEWSDGESL</sequence>